<evidence type="ECO:0000313" key="4">
    <source>
        <dbReference type="Proteomes" id="UP000518300"/>
    </source>
</evidence>
<comment type="caution">
    <text evidence="3">The sequence shown here is derived from an EMBL/GenBank/DDBJ whole genome shotgun (WGS) entry which is preliminary data.</text>
</comment>
<keyword evidence="2" id="KW-0472">Membrane</keyword>
<evidence type="ECO:0000256" key="2">
    <source>
        <dbReference type="SAM" id="Phobius"/>
    </source>
</evidence>
<dbReference type="AlphaFoldDB" id="A0A848LX49"/>
<dbReference type="EMBL" id="JABBJJ010000386">
    <property type="protein sequence ID" value="NMO22122.1"/>
    <property type="molecule type" value="Genomic_DNA"/>
</dbReference>
<keyword evidence="2" id="KW-1133">Transmembrane helix</keyword>
<reference evidence="3 4" key="1">
    <citation type="submission" date="2020-04" db="EMBL/GenBank/DDBJ databases">
        <title>Draft genome of Pyxidicoccus fallax type strain.</title>
        <authorList>
            <person name="Whitworth D.E."/>
        </authorList>
    </citation>
    <scope>NUCLEOTIDE SEQUENCE [LARGE SCALE GENOMIC DNA]</scope>
    <source>
        <strain evidence="3 4">DSM 14698</strain>
    </source>
</reference>
<feature type="region of interest" description="Disordered" evidence="1">
    <location>
        <begin position="113"/>
        <end position="149"/>
    </location>
</feature>
<sequence length="149" mass="16779">MVDLFQLFAVSAVVMGASQTIARERIFAPLRDRLGGKDTWFGYLVSCPYCVSHYVAFAVVPLTGTYAIDVVVGGWPGRVLSWFLSSLLVAVIAAFFRVLFWFVDETQGLVRRRQKTEEEETATKRLMRKRVEQKVAPAERSEPQPPAAH</sequence>
<keyword evidence="2" id="KW-0812">Transmembrane</keyword>
<feature type="compositionally biased region" description="Basic and acidic residues" evidence="1">
    <location>
        <begin position="129"/>
        <end position="142"/>
    </location>
</feature>
<evidence type="ECO:0000313" key="3">
    <source>
        <dbReference type="EMBL" id="NMO22122.1"/>
    </source>
</evidence>
<protein>
    <submittedName>
        <fullName evidence="3">Uncharacterized protein</fullName>
    </submittedName>
</protein>
<keyword evidence="4" id="KW-1185">Reference proteome</keyword>
<accession>A0A848LX49</accession>
<organism evidence="3 4">
    <name type="scientific">Pyxidicoccus fallax</name>
    <dbReference type="NCBI Taxonomy" id="394095"/>
    <lineage>
        <taxon>Bacteria</taxon>
        <taxon>Pseudomonadati</taxon>
        <taxon>Myxococcota</taxon>
        <taxon>Myxococcia</taxon>
        <taxon>Myxococcales</taxon>
        <taxon>Cystobacterineae</taxon>
        <taxon>Myxococcaceae</taxon>
        <taxon>Pyxidicoccus</taxon>
    </lineage>
</organism>
<gene>
    <name evidence="3" type="ORF">HG543_45785</name>
</gene>
<evidence type="ECO:0000256" key="1">
    <source>
        <dbReference type="SAM" id="MobiDB-lite"/>
    </source>
</evidence>
<name>A0A848LX49_9BACT</name>
<proteinExistence type="predicted"/>
<dbReference type="Proteomes" id="UP000518300">
    <property type="component" value="Unassembled WGS sequence"/>
</dbReference>
<dbReference type="RefSeq" id="WP_169351282.1">
    <property type="nucleotide sequence ID" value="NZ_JABBJJ010000386.1"/>
</dbReference>
<feature type="transmembrane region" description="Helical" evidence="2">
    <location>
        <begin position="79"/>
        <end position="103"/>
    </location>
</feature>